<name>A0AAV7FZD7_DENCH</name>
<accession>A0AAV7FZD7</accession>
<dbReference type="AlphaFoldDB" id="A0AAV7FZD7"/>
<keyword evidence="1" id="KW-0812">Transmembrane</keyword>
<gene>
    <name evidence="2" type="ORF">IEQ34_023105</name>
</gene>
<evidence type="ECO:0000313" key="2">
    <source>
        <dbReference type="EMBL" id="KAH0449305.1"/>
    </source>
</evidence>
<keyword evidence="1" id="KW-1133">Transmembrane helix</keyword>
<reference evidence="2 3" key="1">
    <citation type="journal article" date="2021" name="Hortic Res">
        <title>Chromosome-scale assembly of the Dendrobium chrysotoxum genome enhances the understanding of orchid evolution.</title>
        <authorList>
            <person name="Zhang Y."/>
            <person name="Zhang G.Q."/>
            <person name="Zhang D."/>
            <person name="Liu X.D."/>
            <person name="Xu X.Y."/>
            <person name="Sun W.H."/>
            <person name="Yu X."/>
            <person name="Zhu X."/>
            <person name="Wang Z.W."/>
            <person name="Zhao X."/>
            <person name="Zhong W.Y."/>
            <person name="Chen H."/>
            <person name="Yin W.L."/>
            <person name="Huang T."/>
            <person name="Niu S.C."/>
            <person name="Liu Z.J."/>
        </authorList>
    </citation>
    <scope>NUCLEOTIDE SEQUENCE [LARGE SCALE GENOMIC DNA]</scope>
    <source>
        <strain evidence="2">Lindl</strain>
    </source>
</reference>
<feature type="transmembrane region" description="Helical" evidence="1">
    <location>
        <begin position="109"/>
        <end position="135"/>
    </location>
</feature>
<dbReference type="EMBL" id="JAGFBR010000019">
    <property type="protein sequence ID" value="KAH0449305.1"/>
    <property type="molecule type" value="Genomic_DNA"/>
</dbReference>
<dbReference type="Proteomes" id="UP000775213">
    <property type="component" value="Unassembled WGS sequence"/>
</dbReference>
<evidence type="ECO:0000256" key="1">
    <source>
        <dbReference type="SAM" id="Phobius"/>
    </source>
</evidence>
<feature type="transmembrane region" description="Helical" evidence="1">
    <location>
        <begin position="61"/>
        <end position="80"/>
    </location>
</feature>
<protein>
    <submittedName>
        <fullName evidence="2">Uncharacterized protein</fullName>
    </submittedName>
</protein>
<sequence length="338" mass="38074">MIYGKCWRYRLGGSSMPLKINVAKLSSNSNNINVACDTKWSYLDKSLVYYKHYFNPSLNSGVELALFFVVLSRFIHLRFFKVRMVVNHFNDPDFLDVSKKSHSFLDALWFFPLMQLTMLPLLDLASLLCMFWLSLTLQKKKFDRVWLGLEKFVYIQHVEIEYFPLCCVHYKCIGHLRGDCRHKSSIPVNSTVNAINNVTSDGNATGVMKTFDNIATPILISALSVNELEVNGDICGETTNDVDEVNVVADKSLCHLELMDNIIGLGVDVARELDKCLDAQDVPLNFDVSLPSTAIPQMIGSYKLQTSPFGEIEPLVISDLGWHGVHMVANSVCTFSLV</sequence>
<organism evidence="2 3">
    <name type="scientific">Dendrobium chrysotoxum</name>
    <name type="common">Orchid</name>
    <dbReference type="NCBI Taxonomy" id="161865"/>
    <lineage>
        <taxon>Eukaryota</taxon>
        <taxon>Viridiplantae</taxon>
        <taxon>Streptophyta</taxon>
        <taxon>Embryophyta</taxon>
        <taxon>Tracheophyta</taxon>
        <taxon>Spermatophyta</taxon>
        <taxon>Magnoliopsida</taxon>
        <taxon>Liliopsida</taxon>
        <taxon>Asparagales</taxon>
        <taxon>Orchidaceae</taxon>
        <taxon>Epidendroideae</taxon>
        <taxon>Malaxideae</taxon>
        <taxon>Dendrobiinae</taxon>
        <taxon>Dendrobium</taxon>
    </lineage>
</organism>
<keyword evidence="3" id="KW-1185">Reference proteome</keyword>
<keyword evidence="1" id="KW-0472">Membrane</keyword>
<proteinExistence type="predicted"/>
<evidence type="ECO:0000313" key="3">
    <source>
        <dbReference type="Proteomes" id="UP000775213"/>
    </source>
</evidence>
<comment type="caution">
    <text evidence="2">The sequence shown here is derived from an EMBL/GenBank/DDBJ whole genome shotgun (WGS) entry which is preliminary data.</text>
</comment>